<reference evidence="8" key="1">
    <citation type="journal article" date="2019" name="Int. J. Syst. Evol. Microbiol.">
        <title>The Global Catalogue of Microorganisms (GCM) 10K type strain sequencing project: providing services to taxonomists for standard genome sequencing and annotation.</title>
        <authorList>
            <consortium name="The Broad Institute Genomics Platform"/>
            <consortium name="The Broad Institute Genome Sequencing Center for Infectious Disease"/>
            <person name="Wu L."/>
            <person name="Ma J."/>
        </authorList>
    </citation>
    <scope>NUCLEOTIDE SEQUENCE [LARGE SCALE GENOMIC DNA]</scope>
    <source>
        <strain evidence="8">XZYJ18</strain>
    </source>
</reference>
<evidence type="ECO:0000256" key="3">
    <source>
        <dbReference type="ARBA" id="ARBA00022801"/>
    </source>
</evidence>
<dbReference type="Gene3D" id="3.90.80.10">
    <property type="entry name" value="Inorganic pyrophosphatase"/>
    <property type="match status" value="1"/>
</dbReference>
<dbReference type="RefSeq" id="WP_378572286.1">
    <property type="nucleotide sequence ID" value="NZ_JBHSFQ010000005.1"/>
</dbReference>
<evidence type="ECO:0000256" key="1">
    <source>
        <dbReference type="ARBA" id="ARBA00001946"/>
    </source>
</evidence>
<feature type="binding site" evidence="5">
    <location>
        <position position="196"/>
    </location>
    <ligand>
        <name>substrate</name>
    </ligand>
</feature>
<feature type="signal peptide" evidence="6">
    <location>
        <begin position="1"/>
        <end position="30"/>
    </location>
</feature>
<keyword evidence="4 5" id="KW-0460">Magnesium</keyword>
<feature type="binding site" evidence="5">
    <location>
        <position position="157"/>
    </location>
    <ligand>
        <name>Mg(2+)</name>
        <dbReference type="ChEBI" id="CHEBI:18420"/>
        <label>1</label>
    </ligand>
</feature>
<keyword evidence="3 5" id="KW-0378">Hydrolase</keyword>
<dbReference type="SUPFAM" id="SSF50324">
    <property type="entry name" value="Inorganic pyrophosphatase"/>
    <property type="match status" value="1"/>
</dbReference>
<feature type="chain" id="PRO_5045220189" description="Inorganic pyrophosphatase" evidence="6">
    <location>
        <begin position="31"/>
        <end position="233"/>
    </location>
</feature>
<feature type="binding site" evidence="5">
    <location>
        <position position="125"/>
    </location>
    <ligand>
        <name>Mg(2+)</name>
        <dbReference type="ChEBI" id="CHEBI:18420"/>
        <label>1</label>
    </ligand>
</feature>
<feature type="binding site" evidence="5">
    <location>
        <position position="152"/>
    </location>
    <ligand>
        <name>Mg(2+)</name>
        <dbReference type="ChEBI" id="CHEBI:18420"/>
        <label>3</label>
    </ligand>
</feature>
<keyword evidence="2 5" id="KW-0479">Metal-binding</keyword>
<name>A0ABV9DSI6_9ACTN</name>
<feature type="binding site" evidence="5">
    <location>
        <position position="76"/>
    </location>
    <ligand>
        <name>Mg(2+)</name>
        <dbReference type="ChEBI" id="CHEBI:18420"/>
        <label>2</label>
    </ligand>
</feature>
<evidence type="ECO:0000256" key="5">
    <source>
        <dbReference type="HAMAP-Rule" id="MF_00209"/>
    </source>
</evidence>
<comment type="subunit">
    <text evidence="5">Homohexamer.</text>
</comment>
<feature type="binding site" evidence="5">
    <location>
        <position position="84"/>
    </location>
    <ligand>
        <name>substrate</name>
    </ligand>
</feature>
<protein>
    <recommendedName>
        <fullName evidence="5">Inorganic pyrophosphatase</fullName>
        <ecNumber evidence="5">3.6.1.1</ecNumber>
    </recommendedName>
    <alternativeName>
        <fullName evidence="5">Pyrophosphate phospho-hydrolase</fullName>
        <shortName evidence="5">PPase</shortName>
    </alternativeName>
</protein>
<comment type="function">
    <text evidence="5">Catalyzes the hydrolysis of inorganic pyrophosphate (PPi) forming two phosphate ions.</text>
</comment>
<evidence type="ECO:0000313" key="7">
    <source>
        <dbReference type="EMBL" id="MFC4561667.1"/>
    </source>
</evidence>
<comment type="cofactor">
    <cofactor evidence="1 5">
        <name>Mg(2+)</name>
        <dbReference type="ChEBI" id="CHEBI:18420"/>
    </cofactor>
</comment>
<dbReference type="HAMAP" id="MF_00209">
    <property type="entry name" value="Inorganic_PPase"/>
    <property type="match status" value="1"/>
</dbReference>
<organism evidence="7 8">
    <name type="scientific">Nocardiopsis mangrovi</name>
    <dbReference type="NCBI Taxonomy" id="1179818"/>
    <lineage>
        <taxon>Bacteria</taxon>
        <taxon>Bacillati</taxon>
        <taxon>Actinomycetota</taxon>
        <taxon>Actinomycetes</taxon>
        <taxon>Streptosporangiales</taxon>
        <taxon>Nocardiopsidaceae</taxon>
        <taxon>Nocardiopsis</taxon>
    </lineage>
</organism>
<dbReference type="InterPro" id="IPR008162">
    <property type="entry name" value="Pyrophosphatase"/>
</dbReference>
<feature type="active site" description="Proton acceptor" evidence="5">
    <location>
        <position position="157"/>
    </location>
</feature>
<dbReference type="CDD" id="cd00412">
    <property type="entry name" value="pyrophosphatase"/>
    <property type="match status" value="1"/>
</dbReference>
<feature type="binding site" evidence="5">
    <location>
        <position position="110"/>
    </location>
    <ligand>
        <name>substrate</name>
    </ligand>
</feature>
<comment type="similarity">
    <text evidence="5">Belongs to the PPase family.</text>
</comment>
<dbReference type="EMBL" id="JBHSFQ010000005">
    <property type="protein sequence ID" value="MFC4561667.1"/>
    <property type="molecule type" value="Genomic_DNA"/>
</dbReference>
<feature type="binding site" evidence="5">
    <location>
        <position position="120"/>
    </location>
    <ligand>
        <name>Mg(2+)</name>
        <dbReference type="ChEBI" id="CHEBI:18420"/>
        <label>1</label>
    </ligand>
</feature>
<keyword evidence="5" id="KW-0963">Cytoplasm</keyword>
<comment type="caution">
    <text evidence="7">The sequence shown here is derived from an EMBL/GenBank/DDBJ whole genome shotgun (WGS) entry which is preliminary data.</text>
</comment>
<accession>A0ABV9DSI6</accession>
<evidence type="ECO:0000256" key="2">
    <source>
        <dbReference type="ARBA" id="ARBA00022723"/>
    </source>
</evidence>
<keyword evidence="6" id="KW-0732">Signal</keyword>
<proteinExistence type="inferred from homology"/>
<feature type="binding site" evidence="5">
    <location>
        <position position="157"/>
    </location>
    <ligand>
        <name>Mg(2+)</name>
        <dbReference type="ChEBI" id="CHEBI:18420"/>
        <label>3</label>
    </ligand>
</feature>
<evidence type="ECO:0000256" key="6">
    <source>
        <dbReference type="SAM" id="SignalP"/>
    </source>
</evidence>
<dbReference type="PANTHER" id="PTHR10286">
    <property type="entry name" value="INORGANIC PYROPHOSPHATASE"/>
    <property type="match status" value="1"/>
</dbReference>
<dbReference type="EC" id="3.6.1.1" evidence="5"/>
<dbReference type="Pfam" id="PF00719">
    <property type="entry name" value="Pyrophosphatase"/>
    <property type="match status" value="1"/>
</dbReference>
<dbReference type="Proteomes" id="UP001595923">
    <property type="component" value="Unassembled WGS sequence"/>
</dbReference>
<feature type="binding site" evidence="5">
    <location>
        <position position="98"/>
    </location>
    <ligand>
        <name>substrate</name>
    </ligand>
</feature>
<evidence type="ECO:0000313" key="8">
    <source>
        <dbReference type="Proteomes" id="UP001595923"/>
    </source>
</evidence>
<comment type="catalytic activity">
    <reaction evidence="5">
        <text>diphosphate + H2O = 2 phosphate + H(+)</text>
        <dbReference type="Rhea" id="RHEA:24576"/>
        <dbReference type="ChEBI" id="CHEBI:15377"/>
        <dbReference type="ChEBI" id="CHEBI:15378"/>
        <dbReference type="ChEBI" id="CHEBI:33019"/>
        <dbReference type="ChEBI" id="CHEBI:43474"/>
        <dbReference type="EC" id="3.6.1.1"/>
    </reaction>
</comment>
<evidence type="ECO:0000256" key="4">
    <source>
        <dbReference type="ARBA" id="ARBA00022842"/>
    </source>
</evidence>
<sequence length="233" mass="24357">MARPSVRTIAAVASVPVAAALFWGISSAIAASPGSAPAEPADGCFAAEPGGYTHPFGYPQPAPGDAAEEGVAAVVEIAQGGFTKYEIDADTGQLVADRFQSMPVTYPANYGTLPRTLAGDGDPLDVLVFSREPLVPGAVVRIRPVGTLRMVDGGEQDDKVVAVPVDDVDPTYAGIADIGDLPEIERDRIESFFRVYKDLPDGRKEVELDGFADAEETHATVEAALTAYSDSCS</sequence>
<gene>
    <name evidence="5" type="primary">ppa</name>
    <name evidence="7" type="ORF">ACFO4E_07345</name>
</gene>
<dbReference type="PROSITE" id="PS00387">
    <property type="entry name" value="PPASE"/>
    <property type="match status" value="1"/>
</dbReference>
<dbReference type="InterPro" id="IPR036649">
    <property type="entry name" value="Pyrophosphatase_sf"/>
</dbReference>
<comment type="subcellular location">
    <subcellularLocation>
        <location evidence="5">Cytoplasm</location>
    </subcellularLocation>
</comment>
<feature type="binding site" evidence="5">
    <location>
        <position position="125"/>
    </location>
    <ligand>
        <name>Mg(2+)</name>
        <dbReference type="ChEBI" id="CHEBI:18420"/>
        <label>2</label>
    </ligand>
</feature>
<keyword evidence="8" id="KW-1185">Reference proteome</keyword>